<evidence type="ECO:0000313" key="1">
    <source>
        <dbReference type="EMBL" id="GCE43144.1"/>
    </source>
</evidence>
<gene>
    <name evidence="1" type="ORF">Rhow_007273</name>
</gene>
<accession>A0A402CHR6</accession>
<organism evidence="1 2">
    <name type="scientific">Rhodococcus wratislaviensis</name>
    <name type="common">Tsukamurella wratislaviensis</name>
    <dbReference type="NCBI Taxonomy" id="44752"/>
    <lineage>
        <taxon>Bacteria</taxon>
        <taxon>Bacillati</taxon>
        <taxon>Actinomycetota</taxon>
        <taxon>Actinomycetes</taxon>
        <taxon>Mycobacteriales</taxon>
        <taxon>Nocardiaceae</taxon>
        <taxon>Rhodococcus</taxon>
    </lineage>
</organism>
<name>A0A402CHR6_RHOWR</name>
<reference evidence="1 2" key="1">
    <citation type="submission" date="2018-11" db="EMBL/GenBank/DDBJ databases">
        <title>Microbial catabolism of amino acid.</title>
        <authorList>
            <person name="Hibi M."/>
            <person name="Ogawa J."/>
        </authorList>
    </citation>
    <scope>NUCLEOTIDE SEQUENCE [LARGE SCALE GENOMIC DNA]</scope>
    <source>
        <strain evidence="1 2">C31-06</strain>
    </source>
</reference>
<dbReference type="EMBL" id="BHYM01000068">
    <property type="protein sequence ID" value="GCE43144.1"/>
    <property type="molecule type" value="Genomic_DNA"/>
</dbReference>
<protein>
    <submittedName>
        <fullName evidence="1">Uncharacterized protein</fullName>
    </submittedName>
</protein>
<comment type="caution">
    <text evidence="1">The sequence shown here is derived from an EMBL/GenBank/DDBJ whole genome shotgun (WGS) entry which is preliminary data.</text>
</comment>
<sequence length="37" mass="4008">MSVQPPRGMFAGYREGGMFPGISGRLSGTAVKHEERL</sequence>
<dbReference type="AlphaFoldDB" id="A0A402CHR6"/>
<evidence type="ECO:0000313" key="2">
    <source>
        <dbReference type="Proteomes" id="UP000287519"/>
    </source>
</evidence>
<proteinExistence type="predicted"/>
<dbReference type="Proteomes" id="UP000287519">
    <property type="component" value="Unassembled WGS sequence"/>
</dbReference>
<keyword evidence="2" id="KW-1185">Reference proteome</keyword>